<comment type="caution">
    <text evidence="2">The sequence shown here is derived from an EMBL/GenBank/DDBJ whole genome shotgun (WGS) entry which is preliminary data.</text>
</comment>
<sequence length="1097" mass="123053">MADITAKLTSELTRIIECPYPPSLSHLYDLLAGADVPTIRSCVQDRSPCAVNRLARIVFDALPLNAYTLRVLHLLCHAPEFRDELLVLRPTLLHTLLKKASSSKSDFEQHAELCVLLLSRPLPKAIPLPAAAQTFFLNVFEHATQQPNYDTLRSVYRMLNGACRRLYSLLPRDSKHRFDTELCNILRSKRVVQSSMLFLWAEGIVLLTEHPEEVGKLQSPSTDEEPTSTERLKQHWVTPSGQKLFGSTKDSYKTIELTCLNVVWVLRGGIKDDEAVEGIRIASRALQSIGQDVKDNWHLSSSSAATLYSKCFSKVQSSDASLPIQLEAMSFLGILSSSHLDLPQDIVSRYEACLLEAPRIAEPENFAELLAVSLPAFAMHIQEGTILALVSGVLAACASQPGSREASNLIGTIDELATATMTSGILRTTVLRALSSKTLQEKLTNLAHPTVTKEGTGCYAHAALVRRRLVAATIASLLTIALTAEPGESKIPQAVVTALIKKQRDLPPVLNACLHSMGSLNQPSISLFEEASTQHTGQHLEDWRRRLDSELESQSKYQRDAVMRSMAQICSDLETRCNTVEEPLWLEKERSVKLQEKTAHLEDQIESLRQERQDYIDHIDGLDKDLQDLKDDQQQLEQQKSELTKEKDQMYSRLQDAETSLEASKRNASETLNAAYERSSAVESELRSMTQQYKQAIDARDEKIHELSATIDQLRESQAQQKKDFEDLTTQCGQHQNRSHEAEDLLQKERGKASRQSDDIARLEAQVMENQHQLEEKVEELEDAIQQLHVLRTSYQELEESSAEMMKELVAKHASDINVTARRAEDERKDLEAQLYNAQNSARQERYDHDKTRSVVQSLQASIPPLEARTLELEEFCREQEEELEEFRTAQKMMAMHLRPARPASRTYKEIAQPQTVREPRTHRRRKSAINTQEGMSKAQADTQELLDQANEHVTNASFASSADSNSSLGGGPTPKRARPRPAFKVPTMQTPYTQKPDSIPKPVSHSRNSSSSKRALRPVSPNRRHTTAEFKLPDSVREGTASELGSVRKSTGSLRTFEQTDFDVEDEFATGTPLTPGFMSGTGRMPVEDDETMAEL</sequence>
<feature type="compositionally biased region" description="Low complexity" evidence="1">
    <location>
        <begin position="957"/>
        <end position="968"/>
    </location>
</feature>
<dbReference type="Proteomes" id="UP000596902">
    <property type="component" value="Unassembled WGS sequence"/>
</dbReference>
<proteinExistence type="predicted"/>
<reference evidence="2" key="1">
    <citation type="submission" date="2020-01" db="EMBL/GenBank/DDBJ databases">
        <authorList>
            <person name="Feng Z.H.Z."/>
        </authorList>
    </citation>
    <scope>NUCLEOTIDE SEQUENCE</scope>
    <source>
        <strain evidence="2">CBS107.38</strain>
    </source>
</reference>
<feature type="compositionally biased region" description="Basic and acidic residues" evidence="1">
    <location>
        <begin position="738"/>
        <end position="755"/>
    </location>
</feature>
<keyword evidence="3" id="KW-1185">Reference proteome</keyword>
<feature type="compositionally biased region" description="Polar residues" evidence="1">
    <location>
        <begin position="988"/>
        <end position="997"/>
    </location>
</feature>
<dbReference type="EMBL" id="JAAABM010000005">
    <property type="protein sequence ID" value="KAF7677489.1"/>
    <property type="molecule type" value="Genomic_DNA"/>
</dbReference>
<feature type="compositionally biased region" description="Polar residues" evidence="1">
    <location>
        <begin position="1049"/>
        <end position="1060"/>
    </location>
</feature>
<evidence type="ECO:0000256" key="1">
    <source>
        <dbReference type="SAM" id="MobiDB-lite"/>
    </source>
</evidence>
<feature type="region of interest" description="Disordered" evidence="1">
    <location>
        <begin position="716"/>
        <end position="755"/>
    </location>
</feature>
<dbReference type="GeneID" id="62202573"/>
<protein>
    <submittedName>
        <fullName evidence="2">Uncharacterized protein</fullName>
    </submittedName>
</protein>
<feature type="region of interest" description="Disordered" evidence="1">
    <location>
        <begin position="957"/>
        <end position="1097"/>
    </location>
</feature>
<feature type="compositionally biased region" description="Polar residues" evidence="1">
    <location>
        <begin position="929"/>
        <end position="941"/>
    </location>
</feature>
<dbReference type="RefSeq" id="XP_038787667.1">
    <property type="nucleotide sequence ID" value="XM_038929395.1"/>
</dbReference>
<name>A0A8H7B9B7_9PLEO</name>
<feature type="compositionally biased region" description="Basic and acidic residues" evidence="1">
    <location>
        <begin position="1027"/>
        <end position="1038"/>
    </location>
</feature>
<gene>
    <name evidence="2" type="ORF">GT037_004348</name>
</gene>
<evidence type="ECO:0000313" key="3">
    <source>
        <dbReference type="Proteomes" id="UP000596902"/>
    </source>
</evidence>
<feature type="region of interest" description="Disordered" evidence="1">
    <location>
        <begin position="900"/>
        <end position="941"/>
    </location>
</feature>
<dbReference type="PANTHER" id="PTHR23159">
    <property type="entry name" value="CENTROSOMAL PROTEIN 2"/>
    <property type="match status" value="1"/>
</dbReference>
<evidence type="ECO:0000313" key="2">
    <source>
        <dbReference type="EMBL" id="KAF7677489.1"/>
    </source>
</evidence>
<dbReference type="PANTHER" id="PTHR23159:SF31">
    <property type="entry name" value="CENTROSOME-ASSOCIATED PROTEIN CEP250 ISOFORM X1"/>
    <property type="match status" value="1"/>
</dbReference>
<accession>A0A8H7B9B7</accession>
<dbReference type="AlphaFoldDB" id="A0A8H7B9B7"/>
<organism evidence="2 3">
    <name type="scientific">Alternaria burnsii</name>
    <dbReference type="NCBI Taxonomy" id="1187904"/>
    <lineage>
        <taxon>Eukaryota</taxon>
        <taxon>Fungi</taxon>
        <taxon>Dikarya</taxon>
        <taxon>Ascomycota</taxon>
        <taxon>Pezizomycotina</taxon>
        <taxon>Dothideomycetes</taxon>
        <taxon>Pleosporomycetidae</taxon>
        <taxon>Pleosporales</taxon>
        <taxon>Pleosporineae</taxon>
        <taxon>Pleosporaceae</taxon>
        <taxon>Alternaria</taxon>
        <taxon>Alternaria sect. Alternaria</taxon>
    </lineage>
</organism>
<reference evidence="2" key="2">
    <citation type="submission" date="2020-08" db="EMBL/GenBank/DDBJ databases">
        <title>Draft Genome Sequence of Cumin Blight Pathogen Alternaria burnsii.</title>
        <authorList>
            <person name="Feng Z."/>
        </authorList>
    </citation>
    <scope>NUCLEOTIDE SEQUENCE</scope>
    <source>
        <strain evidence="2">CBS107.38</strain>
    </source>
</reference>